<reference evidence="1" key="1">
    <citation type="submission" date="2021-11" db="EMBL/GenBank/DDBJ databases">
        <title>Complete genome sequence of Atopobiaceae bacterium TOC12.</title>
        <authorList>
            <person name="Morinaga K."/>
            <person name="Kusada H."/>
            <person name="Tamaki H."/>
        </authorList>
    </citation>
    <scope>NUCLEOTIDE SEQUENCE</scope>
    <source>
        <strain evidence="1">TOC12</strain>
    </source>
</reference>
<accession>A0AAU9CWP9</accession>
<keyword evidence="2" id="KW-1185">Reference proteome</keyword>
<protein>
    <submittedName>
        <fullName evidence="1">Uncharacterized protein</fullName>
    </submittedName>
</protein>
<evidence type="ECO:0000313" key="1">
    <source>
        <dbReference type="EMBL" id="BDC90943.1"/>
    </source>
</evidence>
<gene>
    <name evidence="1" type="ORF">ATTO_08150</name>
</gene>
<proteinExistence type="predicted"/>
<name>A0AAU9CWP9_9ACTN</name>
<dbReference type="KEGG" id="lcal:ATTO_08150"/>
<dbReference type="EMBL" id="AP025285">
    <property type="protein sequence ID" value="BDC90943.1"/>
    <property type="molecule type" value="Genomic_DNA"/>
</dbReference>
<sequence length="76" mass="8462">MNWDVDTGQRPLWCINPEDKFEHGNPDRGCAIGGPITPDEGCRIESLYQDLQGSMKKAIFGVCGAKMQKSNNTRAY</sequence>
<organism evidence="1 2">
    <name type="scientific">Leptogranulimonas caecicola</name>
    <dbReference type="NCBI Taxonomy" id="2894156"/>
    <lineage>
        <taxon>Bacteria</taxon>
        <taxon>Bacillati</taxon>
        <taxon>Actinomycetota</taxon>
        <taxon>Coriobacteriia</taxon>
        <taxon>Coriobacteriales</taxon>
        <taxon>Kribbibacteriaceae</taxon>
        <taxon>Leptogranulimonas</taxon>
    </lineage>
</organism>
<evidence type="ECO:0000313" key="2">
    <source>
        <dbReference type="Proteomes" id="UP001431186"/>
    </source>
</evidence>
<dbReference type="AlphaFoldDB" id="A0AAU9CWP9"/>
<dbReference type="Proteomes" id="UP001431186">
    <property type="component" value="Chromosome"/>
</dbReference>